<dbReference type="NCBIfam" id="TIGR00277">
    <property type="entry name" value="HDIG"/>
    <property type="match status" value="1"/>
</dbReference>
<reference evidence="13 14" key="1">
    <citation type="journal article" date="2016" name="Nat. Commun.">
        <title>Thousands of microbial genomes shed light on interconnected biogeochemical processes in an aquifer system.</title>
        <authorList>
            <person name="Anantharaman K."/>
            <person name="Brown C.T."/>
            <person name="Hug L.A."/>
            <person name="Sharon I."/>
            <person name="Castelle C.J."/>
            <person name="Probst A.J."/>
            <person name="Thomas B.C."/>
            <person name="Singh A."/>
            <person name="Wilkins M.J."/>
            <person name="Karaoz U."/>
            <person name="Brodie E.L."/>
            <person name="Williams K.H."/>
            <person name="Hubbard S.S."/>
            <person name="Banfield J.F."/>
        </authorList>
    </citation>
    <scope>NUCLEOTIDE SEQUENCE [LARGE SCALE GENOMIC DNA]</scope>
</reference>
<evidence type="ECO:0000256" key="4">
    <source>
        <dbReference type="ARBA" id="ARBA00022695"/>
    </source>
</evidence>
<dbReference type="Pfam" id="PF12627">
    <property type="entry name" value="PolyA_pol_RNAbd"/>
    <property type="match status" value="1"/>
</dbReference>
<keyword evidence="4" id="KW-0548">Nucleotidyltransferase</keyword>
<keyword evidence="6" id="KW-0547">Nucleotide-binding</keyword>
<dbReference type="Pfam" id="PF01966">
    <property type="entry name" value="HD"/>
    <property type="match status" value="1"/>
</dbReference>
<evidence type="ECO:0000256" key="7">
    <source>
        <dbReference type="ARBA" id="ARBA00022800"/>
    </source>
</evidence>
<evidence type="ECO:0000256" key="10">
    <source>
        <dbReference type="ARBA" id="ARBA00022884"/>
    </source>
</evidence>
<dbReference type="SMART" id="SM00471">
    <property type="entry name" value="HDc"/>
    <property type="match status" value="1"/>
</dbReference>
<keyword evidence="7" id="KW-0692">RNA repair</keyword>
<keyword evidence="3" id="KW-0819">tRNA processing</keyword>
<dbReference type="GO" id="GO:0003723">
    <property type="term" value="F:RNA binding"/>
    <property type="evidence" value="ECO:0007669"/>
    <property type="project" value="UniProtKB-KW"/>
</dbReference>
<dbReference type="Gene3D" id="1.10.3090.10">
    <property type="entry name" value="cca-adding enzyme, domain 2"/>
    <property type="match status" value="1"/>
</dbReference>
<dbReference type="GO" id="GO:0016779">
    <property type="term" value="F:nucleotidyltransferase activity"/>
    <property type="evidence" value="ECO:0007669"/>
    <property type="project" value="UniProtKB-KW"/>
</dbReference>
<protein>
    <recommendedName>
        <fullName evidence="12">HD/PDEase domain-containing protein</fullName>
    </recommendedName>
</protein>
<dbReference type="Proteomes" id="UP000177564">
    <property type="component" value="Unassembled WGS sequence"/>
</dbReference>
<dbReference type="CDD" id="cd05398">
    <property type="entry name" value="NT_ClassII-CCAase"/>
    <property type="match status" value="1"/>
</dbReference>
<dbReference type="PANTHER" id="PTHR47545:SF1">
    <property type="entry name" value="MULTIFUNCTIONAL CCA PROTEIN"/>
    <property type="match status" value="1"/>
</dbReference>
<feature type="domain" description="HD/PDEase" evidence="12">
    <location>
        <begin position="250"/>
        <end position="385"/>
    </location>
</feature>
<sequence>MQLSRNQIPAEVLCVTEKLQKAGFEAWVVGGCVRDLVLGKKPNDWDVTTNATPDEIQGLFENTYYTNDFGTVGVVNDEAGSETLKVVEVTPYRLEGKYSDARRPDTVVFSHKLEEDLKRRDFTINALAFDPSQDKLVDLYGGIKDIKDNIVRAVGKPRLRFEEDALRILRAVRLSAELNFSIEEHTREEMVQTVSQLGKISKERVRDEFIRILNSPKPMRALLLAHSMGVLAYISPELEQGVGVLQNQAHKYDVFEHNMRTLQHAADKEWPLIIRLAGLFHDVGKPKARRWSEEKKDWTFHGHDVVGARMVKKILEGLKFPRETIDLAERLVRWHMFFSDPEKVTLSAVRRLINNVGREHIDELINLRICDRIGTGRPKEQPFRLRKYQSMIAQALQDPISVGMLAIDGKRVMDVTREKPGPRVGWILHALLEEVLDDPAKNTVEYLEKKVVELAALPQEKLQAKGEGGKEKKEEAQEEEIKEIRKKYFVD</sequence>
<evidence type="ECO:0000256" key="3">
    <source>
        <dbReference type="ARBA" id="ARBA00022694"/>
    </source>
</evidence>
<dbReference type="PANTHER" id="PTHR47545">
    <property type="entry name" value="MULTIFUNCTIONAL CCA PROTEIN"/>
    <property type="match status" value="1"/>
</dbReference>
<dbReference type="InterPro" id="IPR043519">
    <property type="entry name" value="NT_sf"/>
</dbReference>
<proteinExistence type="inferred from homology"/>
<keyword evidence="8" id="KW-0067">ATP-binding</keyword>
<dbReference type="GO" id="GO:0046872">
    <property type="term" value="F:metal ion binding"/>
    <property type="evidence" value="ECO:0007669"/>
    <property type="project" value="UniProtKB-KW"/>
</dbReference>
<dbReference type="AlphaFoldDB" id="A0A1F4XNU0"/>
<dbReference type="GO" id="GO:0005524">
    <property type="term" value="F:ATP binding"/>
    <property type="evidence" value="ECO:0007669"/>
    <property type="project" value="UniProtKB-KW"/>
</dbReference>
<evidence type="ECO:0000256" key="9">
    <source>
        <dbReference type="ARBA" id="ARBA00022842"/>
    </source>
</evidence>
<evidence type="ECO:0000313" key="14">
    <source>
        <dbReference type="Proteomes" id="UP000177564"/>
    </source>
</evidence>
<comment type="similarity">
    <text evidence="11">Belongs to the tRNA nucleotidyltransferase/poly(A) polymerase family.</text>
</comment>
<dbReference type="InterPro" id="IPR003607">
    <property type="entry name" value="HD/PDEase_dom"/>
</dbReference>
<accession>A0A1F4XNU0</accession>
<dbReference type="InterPro" id="IPR032828">
    <property type="entry name" value="PolyA_RNA-bd"/>
</dbReference>
<dbReference type="EMBL" id="MEWU01000022">
    <property type="protein sequence ID" value="OGC83359.1"/>
    <property type="molecule type" value="Genomic_DNA"/>
</dbReference>
<dbReference type="Gene3D" id="1.10.246.80">
    <property type="match status" value="1"/>
</dbReference>
<dbReference type="InterPro" id="IPR006674">
    <property type="entry name" value="HD_domain"/>
</dbReference>
<organism evidence="13 14">
    <name type="scientific">Candidatus Adlerbacteria bacterium RIFCSPHIGHO2_02_FULL_52_17</name>
    <dbReference type="NCBI Taxonomy" id="1797240"/>
    <lineage>
        <taxon>Bacteria</taxon>
        <taxon>Candidatus Adleribacteriota</taxon>
    </lineage>
</organism>
<evidence type="ECO:0000313" key="13">
    <source>
        <dbReference type="EMBL" id="OGC83359.1"/>
    </source>
</evidence>
<dbReference type="InterPro" id="IPR050124">
    <property type="entry name" value="tRNA_CCA-adding_enzyme"/>
</dbReference>
<dbReference type="STRING" id="1797240.A3D68_00705"/>
<gene>
    <name evidence="13" type="ORF">A3D68_00705</name>
</gene>
<evidence type="ECO:0000256" key="1">
    <source>
        <dbReference type="ARBA" id="ARBA00001946"/>
    </source>
</evidence>
<dbReference type="InterPro" id="IPR006675">
    <property type="entry name" value="HDIG_dom"/>
</dbReference>
<name>A0A1F4XNU0_9BACT</name>
<keyword evidence="2 11" id="KW-0808">Transferase</keyword>
<comment type="caution">
    <text evidence="13">The sequence shown here is derived from an EMBL/GenBank/DDBJ whole genome shotgun (WGS) entry which is preliminary data.</text>
</comment>
<dbReference type="SUPFAM" id="SSF81301">
    <property type="entry name" value="Nucleotidyltransferase"/>
    <property type="match status" value="1"/>
</dbReference>
<dbReference type="CDD" id="cd00077">
    <property type="entry name" value="HDc"/>
    <property type="match status" value="1"/>
</dbReference>
<evidence type="ECO:0000256" key="2">
    <source>
        <dbReference type="ARBA" id="ARBA00022679"/>
    </source>
</evidence>
<dbReference type="GO" id="GO:0008033">
    <property type="term" value="P:tRNA processing"/>
    <property type="evidence" value="ECO:0007669"/>
    <property type="project" value="UniProtKB-KW"/>
</dbReference>
<dbReference type="SUPFAM" id="SSF81891">
    <property type="entry name" value="Poly A polymerase C-terminal region-like"/>
    <property type="match status" value="1"/>
</dbReference>
<evidence type="ECO:0000256" key="5">
    <source>
        <dbReference type="ARBA" id="ARBA00022723"/>
    </source>
</evidence>
<dbReference type="InterPro" id="IPR002646">
    <property type="entry name" value="PolA_pol_head_dom"/>
</dbReference>
<keyword evidence="5" id="KW-0479">Metal-binding</keyword>
<evidence type="ECO:0000256" key="8">
    <source>
        <dbReference type="ARBA" id="ARBA00022840"/>
    </source>
</evidence>
<keyword evidence="9" id="KW-0460">Magnesium</keyword>
<comment type="cofactor">
    <cofactor evidence="1">
        <name>Mg(2+)</name>
        <dbReference type="ChEBI" id="CHEBI:18420"/>
    </cofactor>
</comment>
<keyword evidence="10 11" id="KW-0694">RNA-binding</keyword>
<dbReference type="Pfam" id="PF01743">
    <property type="entry name" value="PolyA_pol"/>
    <property type="match status" value="1"/>
</dbReference>
<dbReference type="GO" id="GO:0042245">
    <property type="term" value="P:RNA repair"/>
    <property type="evidence" value="ECO:0007669"/>
    <property type="project" value="UniProtKB-KW"/>
</dbReference>
<evidence type="ECO:0000256" key="11">
    <source>
        <dbReference type="RuleBase" id="RU003953"/>
    </source>
</evidence>
<evidence type="ECO:0000256" key="6">
    <source>
        <dbReference type="ARBA" id="ARBA00022741"/>
    </source>
</evidence>
<dbReference type="Gene3D" id="3.30.460.10">
    <property type="entry name" value="Beta Polymerase, domain 2"/>
    <property type="match status" value="1"/>
</dbReference>
<evidence type="ECO:0000259" key="12">
    <source>
        <dbReference type="SMART" id="SM00471"/>
    </source>
</evidence>